<accession>A0A2B0MS27</accession>
<proteinExistence type="predicted"/>
<dbReference type="Proteomes" id="UP000242656">
    <property type="component" value="Unassembled WGS sequence"/>
</dbReference>
<keyword evidence="1" id="KW-0812">Transmembrane</keyword>
<evidence type="ECO:0000313" key="2">
    <source>
        <dbReference type="EMBL" id="PFK43875.1"/>
    </source>
</evidence>
<feature type="transmembrane region" description="Helical" evidence="1">
    <location>
        <begin position="7"/>
        <end position="31"/>
    </location>
</feature>
<organism evidence="2 3">
    <name type="scientific">Bacillus cereus</name>
    <dbReference type="NCBI Taxonomy" id="1396"/>
    <lineage>
        <taxon>Bacteria</taxon>
        <taxon>Bacillati</taxon>
        <taxon>Bacillota</taxon>
        <taxon>Bacilli</taxon>
        <taxon>Bacillales</taxon>
        <taxon>Bacillaceae</taxon>
        <taxon>Bacillus</taxon>
        <taxon>Bacillus cereus group</taxon>
    </lineage>
</organism>
<dbReference type="Pfam" id="PF17329">
    <property type="entry name" value="DUF5367"/>
    <property type="match status" value="1"/>
</dbReference>
<evidence type="ECO:0000313" key="3">
    <source>
        <dbReference type="Proteomes" id="UP000242656"/>
    </source>
</evidence>
<dbReference type="AlphaFoldDB" id="A0A2B0MS27"/>
<feature type="transmembrane region" description="Helical" evidence="1">
    <location>
        <begin position="43"/>
        <end position="61"/>
    </location>
</feature>
<evidence type="ECO:0000256" key="1">
    <source>
        <dbReference type="SAM" id="Phobius"/>
    </source>
</evidence>
<dbReference type="InterPro" id="IPR020509">
    <property type="entry name" value="Uncharacterised_YnzE"/>
</dbReference>
<keyword evidence="1" id="KW-1133">Transmembrane helix</keyword>
<protein>
    <recommendedName>
        <fullName evidence="4">DUF5367 domain-containing protein</fullName>
    </recommendedName>
</protein>
<name>A0A2B0MS27_BACCE</name>
<sequence length="134" mass="15562">MKNKWWITILFSVGIWFAASTFFYVFGAAVLVEISAPSFINRLLLLEISTAICLYAVMWLYRKIDSSRNALIKLGIIGTAIGLFLDTFILYYSASIFPTLSLQQILSFTIWMVIAYALYLFIPLWMERNYFLLR</sequence>
<feature type="transmembrane region" description="Helical" evidence="1">
    <location>
        <begin position="70"/>
        <end position="93"/>
    </location>
</feature>
<keyword evidence="1" id="KW-0472">Membrane</keyword>
<gene>
    <name evidence="2" type="ORF">COI93_08950</name>
</gene>
<comment type="caution">
    <text evidence="2">The sequence shown here is derived from an EMBL/GenBank/DDBJ whole genome shotgun (WGS) entry which is preliminary data.</text>
</comment>
<evidence type="ECO:0008006" key="4">
    <source>
        <dbReference type="Google" id="ProtNLM"/>
    </source>
</evidence>
<dbReference type="RefSeq" id="WP_098490483.1">
    <property type="nucleotide sequence ID" value="NZ_NUWN01000028.1"/>
</dbReference>
<dbReference type="EMBL" id="NUWN01000028">
    <property type="protein sequence ID" value="PFK43875.1"/>
    <property type="molecule type" value="Genomic_DNA"/>
</dbReference>
<reference evidence="2 3" key="1">
    <citation type="submission" date="2017-09" db="EMBL/GenBank/DDBJ databases">
        <title>Large-scale bioinformatics analysis of Bacillus genomes uncovers conserved roles of natural products in bacterial physiology.</title>
        <authorList>
            <consortium name="Agbiome Team Llc"/>
            <person name="Bleich R.M."/>
            <person name="Grubbs K.J."/>
            <person name="Santa Maria K.C."/>
            <person name="Allen S.E."/>
            <person name="Farag S."/>
            <person name="Shank E.A."/>
            <person name="Bowers A."/>
        </authorList>
    </citation>
    <scope>NUCLEOTIDE SEQUENCE [LARGE SCALE GENOMIC DNA]</scope>
    <source>
        <strain evidence="2 3">AFS083043</strain>
    </source>
</reference>
<feature type="transmembrane region" description="Helical" evidence="1">
    <location>
        <begin position="105"/>
        <end position="126"/>
    </location>
</feature>